<dbReference type="GO" id="GO:0008360">
    <property type="term" value="P:regulation of cell shape"/>
    <property type="evidence" value="ECO:0007669"/>
    <property type="project" value="UniProtKB-KW"/>
</dbReference>
<dbReference type="SUPFAM" id="SSF53955">
    <property type="entry name" value="Lysozyme-like"/>
    <property type="match status" value="1"/>
</dbReference>
<dbReference type="Pfam" id="PF00905">
    <property type="entry name" value="Transpeptidase"/>
    <property type="match status" value="1"/>
</dbReference>
<feature type="compositionally biased region" description="Basic residues" evidence="15">
    <location>
        <begin position="54"/>
        <end position="65"/>
    </location>
</feature>
<keyword evidence="11" id="KW-0511">Multifunctional enzyme</keyword>
<evidence type="ECO:0000259" key="18">
    <source>
        <dbReference type="Pfam" id="PF00912"/>
    </source>
</evidence>
<evidence type="ECO:0000256" key="2">
    <source>
        <dbReference type="ARBA" id="ARBA00007090"/>
    </source>
</evidence>
<evidence type="ECO:0000259" key="17">
    <source>
        <dbReference type="Pfam" id="PF00905"/>
    </source>
</evidence>
<evidence type="ECO:0000313" key="19">
    <source>
        <dbReference type="EMBL" id="SDE60982.1"/>
    </source>
</evidence>
<evidence type="ECO:0000256" key="5">
    <source>
        <dbReference type="ARBA" id="ARBA00022670"/>
    </source>
</evidence>
<keyword evidence="5" id="KW-0645">Protease</keyword>
<dbReference type="InterPro" id="IPR001460">
    <property type="entry name" value="PCN-bd_Tpept"/>
</dbReference>
<comment type="catalytic activity">
    <reaction evidence="13">
        <text>Preferential cleavage: (Ac)2-L-Lys-D-Ala-|-D-Ala. Also transpeptidation of peptidyl-alanyl moieties that are N-acyl substituents of D-alanine.</text>
        <dbReference type="EC" id="3.4.16.4"/>
    </reaction>
</comment>
<comment type="catalytic activity">
    <reaction evidence="14">
        <text>[GlcNAc-(1-&gt;4)-Mur2Ac(oyl-L-Ala-gamma-D-Glu-L-Lys-D-Ala-D-Ala)](n)-di-trans,octa-cis-undecaprenyl diphosphate + beta-D-GlcNAc-(1-&gt;4)-Mur2Ac(oyl-L-Ala-gamma-D-Glu-L-Lys-D-Ala-D-Ala)-di-trans,octa-cis-undecaprenyl diphosphate = [GlcNAc-(1-&gt;4)-Mur2Ac(oyl-L-Ala-gamma-D-Glu-L-Lys-D-Ala-D-Ala)](n+1)-di-trans,octa-cis-undecaprenyl diphosphate + di-trans,octa-cis-undecaprenyl diphosphate + H(+)</text>
        <dbReference type="Rhea" id="RHEA:23708"/>
        <dbReference type="Rhea" id="RHEA-COMP:9602"/>
        <dbReference type="Rhea" id="RHEA-COMP:9603"/>
        <dbReference type="ChEBI" id="CHEBI:15378"/>
        <dbReference type="ChEBI" id="CHEBI:58405"/>
        <dbReference type="ChEBI" id="CHEBI:60033"/>
        <dbReference type="ChEBI" id="CHEBI:78435"/>
        <dbReference type="EC" id="2.4.99.28"/>
    </reaction>
</comment>
<dbReference type="EMBL" id="FNAK01000008">
    <property type="protein sequence ID" value="SDE60982.1"/>
    <property type="molecule type" value="Genomic_DNA"/>
</dbReference>
<dbReference type="GO" id="GO:0071555">
    <property type="term" value="P:cell wall organization"/>
    <property type="evidence" value="ECO:0007669"/>
    <property type="project" value="UniProtKB-KW"/>
</dbReference>
<keyword evidence="20" id="KW-1185">Reference proteome</keyword>
<evidence type="ECO:0000256" key="14">
    <source>
        <dbReference type="ARBA" id="ARBA00049902"/>
    </source>
</evidence>
<gene>
    <name evidence="19" type="ORF">SAMN04488071_3376</name>
</gene>
<dbReference type="UniPathway" id="UPA00219"/>
<dbReference type="PANTHER" id="PTHR32282">
    <property type="entry name" value="BINDING PROTEIN TRANSPEPTIDASE, PUTATIVE-RELATED"/>
    <property type="match status" value="1"/>
</dbReference>
<dbReference type="Gene3D" id="3.40.710.10">
    <property type="entry name" value="DD-peptidase/beta-lactamase superfamily"/>
    <property type="match status" value="1"/>
</dbReference>
<dbReference type="STRING" id="637679.GCA_001550055_00155"/>
<reference evidence="19 20" key="1">
    <citation type="submission" date="2016-10" db="EMBL/GenBank/DDBJ databases">
        <authorList>
            <person name="de Groot N.N."/>
        </authorList>
    </citation>
    <scope>NUCLEOTIDE SEQUENCE [LARGE SCALE GENOMIC DNA]</scope>
    <source>
        <strain evidence="19 20">CGMCC 1.9109</strain>
    </source>
</reference>
<organism evidence="19 20">
    <name type="scientific">Kordiimonas lacus</name>
    <dbReference type="NCBI Taxonomy" id="637679"/>
    <lineage>
        <taxon>Bacteria</taxon>
        <taxon>Pseudomonadati</taxon>
        <taxon>Pseudomonadota</taxon>
        <taxon>Alphaproteobacteria</taxon>
        <taxon>Kordiimonadales</taxon>
        <taxon>Kordiimonadaceae</taxon>
        <taxon>Kordiimonas</taxon>
    </lineage>
</organism>
<feature type="transmembrane region" description="Helical" evidence="16">
    <location>
        <begin position="85"/>
        <end position="108"/>
    </location>
</feature>
<dbReference type="InterPro" id="IPR036950">
    <property type="entry name" value="PBP_transglycosylase"/>
</dbReference>
<feature type="compositionally biased region" description="Basic and acidic residues" evidence="15">
    <location>
        <begin position="684"/>
        <end position="698"/>
    </location>
</feature>
<evidence type="ECO:0000256" key="15">
    <source>
        <dbReference type="SAM" id="MobiDB-lite"/>
    </source>
</evidence>
<dbReference type="Pfam" id="PF00912">
    <property type="entry name" value="Transgly"/>
    <property type="match status" value="1"/>
</dbReference>
<keyword evidence="16" id="KW-0812">Transmembrane</keyword>
<dbReference type="AlphaFoldDB" id="A0A1G7EBB6"/>
<dbReference type="InterPro" id="IPR023346">
    <property type="entry name" value="Lysozyme-like_dom_sf"/>
</dbReference>
<comment type="similarity">
    <text evidence="3">In the N-terminal section; belongs to the glycosyltransferase 51 family.</text>
</comment>
<evidence type="ECO:0000256" key="1">
    <source>
        <dbReference type="ARBA" id="ARBA00004752"/>
    </source>
</evidence>
<keyword evidence="16" id="KW-1133">Transmembrane helix</keyword>
<comment type="pathway">
    <text evidence="1">Cell wall biogenesis; peptidoglycan biosynthesis.</text>
</comment>
<dbReference type="GO" id="GO:0008658">
    <property type="term" value="F:penicillin binding"/>
    <property type="evidence" value="ECO:0007669"/>
    <property type="project" value="InterPro"/>
</dbReference>
<evidence type="ECO:0000256" key="11">
    <source>
        <dbReference type="ARBA" id="ARBA00023268"/>
    </source>
</evidence>
<keyword evidence="6" id="KW-0328">Glycosyltransferase</keyword>
<keyword evidence="7" id="KW-0808">Transferase</keyword>
<protein>
    <submittedName>
        <fullName evidence="19">Penicillin-binding protein 1A</fullName>
    </submittedName>
</protein>
<dbReference type="OrthoDB" id="9766909at2"/>
<dbReference type="SUPFAM" id="SSF56601">
    <property type="entry name" value="beta-lactamase/transpeptidase-like"/>
    <property type="match status" value="1"/>
</dbReference>
<dbReference type="PANTHER" id="PTHR32282:SF33">
    <property type="entry name" value="PEPTIDOGLYCAN GLYCOSYLTRANSFERASE"/>
    <property type="match status" value="1"/>
</dbReference>
<keyword evidence="9" id="KW-0133">Cell shape</keyword>
<feature type="region of interest" description="Disordered" evidence="15">
    <location>
        <begin position="43"/>
        <end position="74"/>
    </location>
</feature>
<dbReference type="GO" id="GO:0008955">
    <property type="term" value="F:peptidoglycan glycosyltransferase activity"/>
    <property type="evidence" value="ECO:0007669"/>
    <property type="project" value="UniProtKB-EC"/>
</dbReference>
<evidence type="ECO:0000256" key="12">
    <source>
        <dbReference type="ARBA" id="ARBA00023316"/>
    </source>
</evidence>
<dbReference type="GO" id="GO:0009002">
    <property type="term" value="F:serine-type D-Ala-D-Ala carboxypeptidase activity"/>
    <property type="evidence" value="ECO:0007669"/>
    <property type="project" value="UniProtKB-EC"/>
</dbReference>
<dbReference type="GO" id="GO:0030288">
    <property type="term" value="C:outer membrane-bounded periplasmic space"/>
    <property type="evidence" value="ECO:0007669"/>
    <property type="project" value="TreeGrafter"/>
</dbReference>
<evidence type="ECO:0000313" key="20">
    <source>
        <dbReference type="Proteomes" id="UP000183685"/>
    </source>
</evidence>
<name>A0A1G7EBB6_9PROT</name>
<evidence type="ECO:0000256" key="3">
    <source>
        <dbReference type="ARBA" id="ARBA00007739"/>
    </source>
</evidence>
<evidence type="ECO:0000256" key="10">
    <source>
        <dbReference type="ARBA" id="ARBA00022984"/>
    </source>
</evidence>
<dbReference type="NCBIfam" id="TIGR02074">
    <property type="entry name" value="PBP_1a_fam"/>
    <property type="match status" value="1"/>
</dbReference>
<dbReference type="InterPro" id="IPR050396">
    <property type="entry name" value="Glycosyltr_51/Transpeptidase"/>
</dbReference>
<dbReference type="Gene3D" id="1.10.3810.10">
    <property type="entry name" value="Biosynthetic peptidoglycan transglycosylase-like"/>
    <property type="match status" value="1"/>
</dbReference>
<evidence type="ECO:0000256" key="4">
    <source>
        <dbReference type="ARBA" id="ARBA00022645"/>
    </source>
</evidence>
<dbReference type="InterPro" id="IPR012338">
    <property type="entry name" value="Beta-lactam/transpept-like"/>
</dbReference>
<sequence>MGDPAAVTNQSFGKLYDARKPCKFQRGILRNFASIGWHGTKLPNKQDMSVSNQKPKKPKKTKGRQRAQSIGVETTGPKRPLARRILYSTAVAGVWATILGIITLGYLAHDLPDLDNLPAPGAGDQAIIIKAANGATLVRNGPIYGDWIHFSEVPDALVRAFTSVEDRHFFEHSGVDGRGLARAVVTNVQRGRIRAGGSTITQQLAKNLFLSSDRTMTRKARELLLAFWLEQKFTKEQILTLYLNRVYFGGGAYGVDAASRKFFGHTARNLSIAESAMLAGLVKAPSRLAPHINPKGAWDRAKVVLGAMVEAGALTEAAADKIKAQPPTIRGAAAGNDVRYFTDWVTTEATRVLPEVRGRSLVIYTTLDPGVQRAAAMALDRGLAGEGTNRGASQGAIVAIEHDGAVRAMVGGADYGESQYNRAVQALRQPGSAFKLFSYLAAFEAGIKPEDKFVDAPISIDGWTPKNYSGTFDGEMTVREAFARSINTVAVQVAEQVGRDRVAAMAKRLGISTNVTPLPSLPLGTEEVKLIDLTGAYASIANGGFSVEPYSILEMTTLEGQVIYRKLPDRPRPVLAYPVVEDMAGMLTSVVEWGSGRNAKIDRAAAGKSGTSQDSRDAVFAGFTSDMTATVWVGNDDGAPMKGVTGGGLPARIWSDFMLEAHAGSPVRPLLADAGLYANSATEPDPRLMDENQPEEPKKKKSFFKRLFGGS</sequence>
<dbReference type="GO" id="GO:0006508">
    <property type="term" value="P:proteolysis"/>
    <property type="evidence" value="ECO:0007669"/>
    <property type="project" value="UniProtKB-KW"/>
</dbReference>
<keyword evidence="12" id="KW-0961">Cell wall biogenesis/degradation</keyword>
<evidence type="ECO:0000256" key="7">
    <source>
        <dbReference type="ARBA" id="ARBA00022679"/>
    </source>
</evidence>
<feature type="domain" description="Penicillin-binding protein transpeptidase" evidence="17">
    <location>
        <begin position="396"/>
        <end position="625"/>
    </location>
</feature>
<dbReference type="InterPro" id="IPR001264">
    <property type="entry name" value="Glyco_trans_51"/>
</dbReference>
<feature type="domain" description="Glycosyl transferase family 51" evidence="18">
    <location>
        <begin position="145"/>
        <end position="308"/>
    </location>
</feature>
<dbReference type="Proteomes" id="UP000183685">
    <property type="component" value="Unassembled WGS sequence"/>
</dbReference>
<evidence type="ECO:0000256" key="8">
    <source>
        <dbReference type="ARBA" id="ARBA00022801"/>
    </source>
</evidence>
<evidence type="ECO:0000256" key="13">
    <source>
        <dbReference type="ARBA" id="ARBA00034000"/>
    </source>
</evidence>
<dbReference type="FunFam" id="1.10.3810.10:FF:000001">
    <property type="entry name" value="Penicillin-binding protein 1A"/>
    <property type="match status" value="1"/>
</dbReference>
<keyword evidence="10" id="KW-0573">Peptidoglycan synthesis</keyword>
<dbReference type="GO" id="GO:0009252">
    <property type="term" value="P:peptidoglycan biosynthetic process"/>
    <property type="evidence" value="ECO:0007669"/>
    <property type="project" value="UniProtKB-UniPathway"/>
</dbReference>
<keyword evidence="16" id="KW-0472">Membrane</keyword>
<comment type="similarity">
    <text evidence="2">In the C-terminal section; belongs to the transpeptidase family.</text>
</comment>
<keyword evidence="8" id="KW-0378">Hydrolase</keyword>
<evidence type="ECO:0000256" key="9">
    <source>
        <dbReference type="ARBA" id="ARBA00022960"/>
    </source>
</evidence>
<feature type="region of interest" description="Disordered" evidence="15">
    <location>
        <begin position="681"/>
        <end position="711"/>
    </location>
</feature>
<proteinExistence type="inferred from homology"/>
<accession>A0A1G7EBB6</accession>
<keyword evidence="4" id="KW-0121">Carboxypeptidase</keyword>
<evidence type="ECO:0000256" key="16">
    <source>
        <dbReference type="SAM" id="Phobius"/>
    </source>
</evidence>
<evidence type="ECO:0000256" key="6">
    <source>
        <dbReference type="ARBA" id="ARBA00022676"/>
    </source>
</evidence>